<dbReference type="PROSITE" id="PS51387">
    <property type="entry name" value="FAD_PCMH"/>
    <property type="match status" value="1"/>
</dbReference>
<keyword evidence="3" id="KW-0732">Signal</keyword>
<proteinExistence type="inferred from homology"/>
<keyword evidence="2" id="KW-0560">Oxidoreductase</keyword>
<evidence type="ECO:0000313" key="5">
    <source>
        <dbReference type="EMBL" id="KAF9739222.1"/>
    </source>
</evidence>
<gene>
    <name evidence="5" type="ORF">PMIN01_01856</name>
</gene>
<dbReference type="PANTHER" id="PTHR13878">
    <property type="entry name" value="GULONOLACTONE OXIDASE"/>
    <property type="match status" value="1"/>
</dbReference>
<evidence type="ECO:0000256" key="1">
    <source>
        <dbReference type="ARBA" id="ARBA00005466"/>
    </source>
</evidence>
<dbReference type="InterPro" id="IPR012951">
    <property type="entry name" value="BBE"/>
</dbReference>
<dbReference type="PANTHER" id="PTHR13878:SF91">
    <property type="entry name" value="FAD BINDING DOMAIN PROTEIN (AFU_ORTHOLOGUE AFUA_6G12070)-RELATED"/>
    <property type="match status" value="1"/>
</dbReference>
<dbReference type="OrthoDB" id="9983560at2759"/>
<dbReference type="Pfam" id="PF01565">
    <property type="entry name" value="FAD_binding_4"/>
    <property type="match status" value="1"/>
</dbReference>
<accession>A0A9P6KUC5</accession>
<dbReference type="SUPFAM" id="SSF56176">
    <property type="entry name" value="FAD-binding/transporter-associated domain-like"/>
    <property type="match status" value="1"/>
</dbReference>
<feature type="signal peptide" evidence="3">
    <location>
        <begin position="1"/>
        <end position="21"/>
    </location>
</feature>
<comment type="caution">
    <text evidence="5">The sequence shown here is derived from an EMBL/GenBank/DDBJ whole genome shotgun (WGS) entry which is preliminary data.</text>
</comment>
<sequence length="640" mass="69346">MAPPLPALLLAFSLLSIPSQARILFPFEQRQLTKEYVASLSEEDQAIFGFDDDLGTLAVDTTDKRCRYGPADGKWPAEKAWTRLSKQLSTADALIKTSPQASVCYETAKDDAKCQALTKSWTNSYTHIDDPTEVLSPVYQGLTCQPPAIYNSGGCSLGGYPSYVIKAADVLDIQLGINFARNDYLRLVVKNTGHDFGGKSVGAGSLSIWTHGLKDIQFFDSYMDGSYKGPAVKAGAGVQAFDLYKAANDKGLVVVGGEGQTVGITGGYIQGGGHSPLSSLYGMAADNVLGFEVVTPTGEFLTANSTSNPDIFWALRGGGGGTFGVVTSVTVKAFKDFPVTAASWTFDSAKLGKDKFWTASKAILDRSTDYVDKGMYTYFTLSPSTNGKDSTFTMQPMFAPNQTTQALNTILAPLQSQLTALNIPFSPKITEYKGFYPSWQASFPLETQSDVRTAFGSRLFPRSNFASETGRNVTFAALRQTVEAGQPIAGFHLAPTLARGGDPDNAVNPAWRTAVLHAIAGQRWRVEASASDIRAARASFTNGTMKRWRDVTPSSGSYLNEADRLEPDWQRSFWGDKYKRLLQIKRDWDPKDIFWAANAVGSEGWVVESVDGLPNENGKLCKVNGTNAAVVEEARSLRAS</sequence>
<feature type="chain" id="PRO_5040479695" evidence="3">
    <location>
        <begin position="22"/>
        <end position="640"/>
    </location>
</feature>
<comment type="similarity">
    <text evidence="1">Belongs to the oxygen-dependent FAD-linked oxidoreductase family.</text>
</comment>
<dbReference type="InterPro" id="IPR016166">
    <property type="entry name" value="FAD-bd_PCMH"/>
</dbReference>
<organism evidence="5 6">
    <name type="scientific">Paraphaeosphaeria minitans</name>
    <dbReference type="NCBI Taxonomy" id="565426"/>
    <lineage>
        <taxon>Eukaryota</taxon>
        <taxon>Fungi</taxon>
        <taxon>Dikarya</taxon>
        <taxon>Ascomycota</taxon>
        <taxon>Pezizomycotina</taxon>
        <taxon>Dothideomycetes</taxon>
        <taxon>Pleosporomycetidae</taxon>
        <taxon>Pleosporales</taxon>
        <taxon>Massarineae</taxon>
        <taxon>Didymosphaeriaceae</taxon>
        <taxon>Paraphaeosphaeria</taxon>
    </lineage>
</organism>
<dbReference type="Proteomes" id="UP000756921">
    <property type="component" value="Unassembled WGS sequence"/>
</dbReference>
<evidence type="ECO:0000313" key="6">
    <source>
        <dbReference type="Proteomes" id="UP000756921"/>
    </source>
</evidence>
<evidence type="ECO:0000256" key="2">
    <source>
        <dbReference type="ARBA" id="ARBA00023002"/>
    </source>
</evidence>
<dbReference type="EMBL" id="WJXW01000002">
    <property type="protein sequence ID" value="KAF9739222.1"/>
    <property type="molecule type" value="Genomic_DNA"/>
</dbReference>
<dbReference type="InterPro" id="IPR006094">
    <property type="entry name" value="Oxid_FAD_bind_N"/>
</dbReference>
<dbReference type="InterPro" id="IPR050432">
    <property type="entry name" value="FAD-linked_Oxidoreductases_BP"/>
</dbReference>
<protein>
    <submittedName>
        <fullName evidence="5">FAD binding domain-containing protein</fullName>
    </submittedName>
</protein>
<name>A0A9P6KUC5_9PLEO</name>
<dbReference type="AlphaFoldDB" id="A0A9P6KUC5"/>
<dbReference type="InterPro" id="IPR016169">
    <property type="entry name" value="FAD-bd_PCMH_sub2"/>
</dbReference>
<evidence type="ECO:0000256" key="3">
    <source>
        <dbReference type="SAM" id="SignalP"/>
    </source>
</evidence>
<dbReference type="Gene3D" id="3.30.465.10">
    <property type="match status" value="2"/>
</dbReference>
<dbReference type="InterPro" id="IPR036318">
    <property type="entry name" value="FAD-bd_PCMH-like_sf"/>
</dbReference>
<evidence type="ECO:0000259" key="4">
    <source>
        <dbReference type="PROSITE" id="PS51387"/>
    </source>
</evidence>
<reference evidence="5" key="1">
    <citation type="journal article" date="2020" name="Mol. Plant Microbe Interact.">
        <title>Genome Sequence of the Biocontrol Agent Coniothyrium minitans strain Conio (IMI 134523).</title>
        <authorList>
            <person name="Patel D."/>
            <person name="Shittu T.A."/>
            <person name="Baroncelli R."/>
            <person name="Muthumeenakshi S."/>
            <person name="Osborne T.H."/>
            <person name="Janganan T.K."/>
            <person name="Sreenivasaprasad S."/>
        </authorList>
    </citation>
    <scope>NUCLEOTIDE SEQUENCE</scope>
    <source>
        <strain evidence="5">Conio</strain>
    </source>
</reference>
<dbReference type="Pfam" id="PF08031">
    <property type="entry name" value="BBE"/>
    <property type="match status" value="1"/>
</dbReference>
<feature type="domain" description="FAD-binding PCMH-type" evidence="4">
    <location>
        <begin position="157"/>
        <end position="336"/>
    </location>
</feature>
<keyword evidence="6" id="KW-1185">Reference proteome</keyword>
<dbReference type="GO" id="GO:0071949">
    <property type="term" value="F:FAD binding"/>
    <property type="evidence" value="ECO:0007669"/>
    <property type="project" value="InterPro"/>
</dbReference>
<dbReference type="GO" id="GO:0016491">
    <property type="term" value="F:oxidoreductase activity"/>
    <property type="evidence" value="ECO:0007669"/>
    <property type="project" value="UniProtKB-KW"/>
</dbReference>